<protein>
    <recommendedName>
        <fullName evidence="2">Tetratricopeptide repeat protein 38</fullName>
    </recommendedName>
</protein>
<accession>A0A0A8UUP1</accession>
<dbReference type="InterPro" id="IPR011990">
    <property type="entry name" value="TPR-like_helical_dom_sf"/>
</dbReference>
<reference evidence="6" key="1">
    <citation type="submission" date="2014-09" db="EMBL/GenBank/DDBJ databases">
        <authorList>
            <person name="Gomez-Valero L."/>
        </authorList>
    </citation>
    <scope>NUCLEOTIDE SEQUENCE [LARGE SCALE GENOMIC DNA]</scope>
    <source>
        <strain evidence="6">ATCC35250</strain>
    </source>
</reference>
<name>A0A0A8UUP1_LEGHA</name>
<comment type="similarity">
    <text evidence="1">Belongs to the TTC38 family.</text>
</comment>
<keyword evidence="3" id="KW-0677">Repeat</keyword>
<proteinExistence type="inferred from homology"/>
<keyword evidence="4" id="KW-0802">TPR repeat</keyword>
<dbReference type="HOGENOM" id="CLU_029972_1_2_6"/>
<dbReference type="Proteomes" id="UP000032803">
    <property type="component" value="Chromosome I"/>
</dbReference>
<evidence type="ECO:0000256" key="2">
    <source>
        <dbReference type="ARBA" id="ARBA00019992"/>
    </source>
</evidence>
<dbReference type="EMBL" id="LN681225">
    <property type="protein sequence ID" value="CEK10802.1"/>
    <property type="molecule type" value="Genomic_DNA"/>
</dbReference>
<evidence type="ECO:0000256" key="1">
    <source>
        <dbReference type="ARBA" id="ARBA00005857"/>
    </source>
</evidence>
<dbReference type="AlphaFoldDB" id="A0A0A8UUP1"/>
<dbReference type="STRING" id="449.LHA_1769"/>
<keyword evidence="6" id="KW-1185">Reference proteome</keyword>
<dbReference type="InterPro" id="IPR033891">
    <property type="entry name" value="TTC38"/>
</dbReference>
<dbReference type="SUPFAM" id="SSF48452">
    <property type="entry name" value="TPR-like"/>
    <property type="match status" value="1"/>
</dbReference>
<gene>
    <name evidence="5" type="ORF">LHA_1769</name>
</gene>
<dbReference type="PANTHER" id="PTHR16263">
    <property type="entry name" value="TETRATRICOPEPTIDE REPEAT PROTEIN 38"/>
    <property type="match status" value="1"/>
</dbReference>
<evidence type="ECO:0000256" key="4">
    <source>
        <dbReference type="ARBA" id="ARBA00022803"/>
    </source>
</evidence>
<dbReference type="Gene3D" id="1.25.40.10">
    <property type="entry name" value="Tetratricopeptide repeat domain"/>
    <property type="match status" value="1"/>
</dbReference>
<dbReference type="CDD" id="cd05804">
    <property type="entry name" value="StaR_like"/>
    <property type="match status" value="1"/>
</dbReference>
<evidence type="ECO:0000313" key="5">
    <source>
        <dbReference type="EMBL" id="CEK10802.1"/>
    </source>
</evidence>
<dbReference type="KEGG" id="lha:LHA_1769"/>
<dbReference type="PATRIC" id="fig|449.7.peg.2359"/>
<sequence length="435" mass="49448">MMETQRGLAVTTNSIQVIEGINHFHNQILGSGNDAGAVLEAAKEHPESLLLQIYAAAFYLYAQENAATIIASDYLLQAEKQLRTANLREKMLYHALRAWERLDYDAALTLLTSVVELFPRDTLALKFAEWLFYCTGQAYQAKQFLALCEKCAQYNQDESHFLATHSFALELCGQYPQAKAMAEEAVSLEVITPWAHHTLAHVYLMEGDIEGGIKRLQVLQKSWAHILPLLKGHNTWHLALFQLANRDEDETMKLFPNIFGSLPEILLEQLDAISLLWRMEMAGFPQDQPLNTVFAHLGQHPFEYYIGFNNAHFIYCLARAKDVSCVEQALMDLEFHINSLPEGNTKNLWQITSSLCQGIKAFALSDYKLANILMEPVIDRCIQLGGSDAQNEVYTQTYLLSLLKTGHTDKANQFFLKYLPHYKNTALAEFWFSQN</sequence>
<organism evidence="5 6">
    <name type="scientific">Legionella hackeliae</name>
    <dbReference type="NCBI Taxonomy" id="449"/>
    <lineage>
        <taxon>Bacteria</taxon>
        <taxon>Pseudomonadati</taxon>
        <taxon>Pseudomonadota</taxon>
        <taxon>Gammaproteobacteria</taxon>
        <taxon>Legionellales</taxon>
        <taxon>Legionellaceae</taxon>
        <taxon>Legionella</taxon>
    </lineage>
</organism>
<evidence type="ECO:0000313" key="6">
    <source>
        <dbReference type="Proteomes" id="UP000032803"/>
    </source>
</evidence>
<evidence type="ECO:0000256" key="3">
    <source>
        <dbReference type="ARBA" id="ARBA00022737"/>
    </source>
</evidence>
<dbReference type="PANTHER" id="PTHR16263:SF4">
    <property type="entry name" value="TETRATRICOPEPTIDE REPEAT PROTEIN 38"/>
    <property type="match status" value="1"/>
</dbReference>